<keyword evidence="2" id="KW-1185">Reference proteome</keyword>
<name>A0A0G3IDI7_9BURK</name>
<dbReference type="EMBL" id="CP011518">
    <property type="protein sequence ID" value="AKK24673.1"/>
    <property type="molecule type" value="Genomic_DNA"/>
</dbReference>
<dbReference type="AlphaFoldDB" id="A0A0G3IDI7"/>
<evidence type="ECO:0000313" key="1">
    <source>
        <dbReference type="EMBL" id="AKK24673.1"/>
    </source>
</evidence>
<keyword evidence="1" id="KW-0614">Plasmid</keyword>
<dbReference type="PATRIC" id="fig|573737.6.peg.5475"/>
<geneLocation type="plasmid" evidence="1 2">
    <name>pPO70-1</name>
</geneLocation>
<reference evidence="1" key="1">
    <citation type="submission" date="2016-06" db="EMBL/GenBank/DDBJ databases">
        <title>Pandoraea oxalativorans DSM 23570 Genome Sequencing.</title>
        <authorList>
            <person name="Ee R."/>
            <person name="Lim Y.-L."/>
            <person name="Yong D."/>
            <person name="Yin W.-F."/>
            <person name="Chan K.-G."/>
        </authorList>
    </citation>
    <scope>NUCLEOTIDE SEQUENCE</scope>
    <source>
        <strain evidence="1">DSM 23570</strain>
        <plasmid evidence="1">pPO70-1</plasmid>
    </source>
</reference>
<gene>
    <name evidence="1" type="ORF">MB84_27970</name>
</gene>
<protein>
    <submittedName>
        <fullName evidence="1">Uncharacterized protein</fullName>
    </submittedName>
</protein>
<dbReference type="Proteomes" id="UP000035050">
    <property type="component" value="Plasmid pPO70-1"/>
</dbReference>
<organism evidence="1 2">
    <name type="scientific">Pandoraea oxalativorans</name>
    <dbReference type="NCBI Taxonomy" id="573737"/>
    <lineage>
        <taxon>Bacteria</taxon>
        <taxon>Pseudomonadati</taxon>
        <taxon>Pseudomonadota</taxon>
        <taxon>Betaproteobacteria</taxon>
        <taxon>Burkholderiales</taxon>
        <taxon>Burkholderiaceae</taxon>
        <taxon>Pandoraea</taxon>
    </lineage>
</organism>
<evidence type="ECO:0000313" key="2">
    <source>
        <dbReference type="Proteomes" id="UP000035050"/>
    </source>
</evidence>
<sequence length="66" mass="7592">MKIVNNRAFLSGRHALPFGYPPFGAITPRYSGRFFYGDKPLLMRGKPLMRVARPRLIKHLLDAHRA</sequence>
<dbReference type="KEGG" id="pox:MB84_27970"/>
<proteinExistence type="predicted"/>
<accession>A0A0G3IDI7</accession>